<evidence type="ECO:0000313" key="4">
    <source>
        <dbReference type="Proteomes" id="UP000467700"/>
    </source>
</evidence>
<keyword evidence="2" id="KW-1133">Transmembrane helix</keyword>
<organism evidence="3 4">
    <name type="scientific">Cyclocybe aegerita</name>
    <name type="common">Black poplar mushroom</name>
    <name type="synonym">Agrocybe aegerita</name>
    <dbReference type="NCBI Taxonomy" id="1973307"/>
    <lineage>
        <taxon>Eukaryota</taxon>
        <taxon>Fungi</taxon>
        <taxon>Dikarya</taxon>
        <taxon>Basidiomycota</taxon>
        <taxon>Agaricomycotina</taxon>
        <taxon>Agaricomycetes</taxon>
        <taxon>Agaricomycetidae</taxon>
        <taxon>Agaricales</taxon>
        <taxon>Agaricineae</taxon>
        <taxon>Bolbitiaceae</taxon>
        <taxon>Cyclocybe</taxon>
    </lineage>
</organism>
<feature type="compositionally biased region" description="Polar residues" evidence="1">
    <location>
        <begin position="168"/>
        <end position="190"/>
    </location>
</feature>
<proteinExistence type="predicted"/>
<evidence type="ECO:0000256" key="1">
    <source>
        <dbReference type="SAM" id="MobiDB-lite"/>
    </source>
</evidence>
<feature type="transmembrane region" description="Helical" evidence="2">
    <location>
        <begin position="486"/>
        <end position="511"/>
    </location>
</feature>
<protein>
    <submittedName>
        <fullName evidence="3">Uncharacterized protein</fullName>
    </submittedName>
</protein>
<feature type="compositionally biased region" description="Polar residues" evidence="1">
    <location>
        <begin position="685"/>
        <end position="697"/>
    </location>
</feature>
<reference evidence="3 4" key="1">
    <citation type="submission" date="2020-01" db="EMBL/GenBank/DDBJ databases">
        <authorList>
            <person name="Gupta K D."/>
        </authorList>
    </citation>
    <scope>NUCLEOTIDE SEQUENCE [LARGE SCALE GENOMIC DNA]</scope>
</reference>
<feature type="compositionally biased region" description="Low complexity" evidence="1">
    <location>
        <begin position="143"/>
        <end position="167"/>
    </location>
</feature>
<name>A0A8S0VTE0_CYCAE</name>
<dbReference type="AlphaFoldDB" id="A0A8S0VTE0"/>
<sequence>MGLLTSATTGDILTGGLSKAIANLALTVTIDLAQHALEDYVFRRVYGSPRLNKSTAMASIAYIHDQYRQRQLADNVFLEKLSSNSTIFLPASTTVPLLASETEPSFRDIDSGLGNAAWGAVTCAILVVGTMSCVLNGGGGGASNAPSSATSSSSSCGGSKSGDAGASHTNDMRTGSGSGSQNADDGGSSNPPAPGDGGEQPPEQEVNDADNSHQRRFGLWTATGGAPPPPPPPEPPGLLDDWLPWLCDLDWRAILGPCLDLLVVVPALAWLLQRYLTHKARHRSPNIEKRTVLPHTPRQSDLARRATEDLASKDHPQATRIPGLLTHTTLAQPTQASQPVRRATKTIHPLLQPQAKAVPLAFLEPLQLPLTPKEIYVPPPLFVPSPPLMKVTQVPTPHATMPICKNALRWTPARAASAPVASAQPLATVNVKVVQFAPSTTATPVALSLGPGPTPSPTTTSMKMKMKTKLKTVLGLQGTDRLKAMAYFIVCGSVMVSFVLSVLLSLLYHFAGYQRPYAPQVVSASEEGVPVIQVGMGANSRDEDEEQEQEDVEADEGSQDGSEDHISFEISDDEEDSGNADISGHGDSANQSSNGDDATFYDAPDGSDWSTHTNSDLYPDSEDCRVLSKELSHFQFSFSLEARSSDSEEDLDVGNTAMHIDSVDLGFLAQSDGASEPESLLRGLDSTNSVLTQSGSW</sequence>
<keyword evidence="4" id="KW-1185">Reference proteome</keyword>
<gene>
    <name evidence="3" type="ORF">AAE3_LOCUS10876</name>
</gene>
<feature type="region of interest" description="Disordered" evidence="1">
    <location>
        <begin position="140"/>
        <end position="213"/>
    </location>
</feature>
<keyword evidence="2" id="KW-0472">Membrane</keyword>
<feature type="region of interest" description="Disordered" evidence="1">
    <location>
        <begin position="674"/>
        <end position="697"/>
    </location>
</feature>
<accession>A0A8S0VTE0</accession>
<feature type="region of interest" description="Disordered" evidence="1">
    <location>
        <begin position="537"/>
        <end position="607"/>
    </location>
</feature>
<feature type="compositionally biased region" description="Acidic residues" evidence="1">
    <location>
        <begin position="542"/>
        <end position="558"/>
    </location>
</feature>
<dbReference type="Proteomes" id="UP000467700">
    <property type="component" value="Unassembled WGS sequence"/>
</dbReference>
<dbReference type="EMBL" id="CACVBS010000068">
    <property type="protein sequence ID" value="CAA7268509.1"/>
    <property type="molecule type" value="Genomic_DNA"/>
</dbReference>
<keyword evidence="2" id="KW-0812">Transmembrane</keyword>
<evidence type="ECO:0000256" key="2">
    <source>
        <dbReference type="SAM" id="Phobius"/>
    </source>
</evidence>
<comment type="caution">
    <text evidence="3">The sequence shown here is derived from an EMBL/GenBank/DDBJ whole genome shotgun (WGS) entry which is preliminary data.</text>
</comment>
<evidence type="ECO:0000313" key="3">
    <source>
        <dbReference type="EMBL" id="CAA7268509.1"/>
    </source>
</evidence>